<protein>
    <submittedName>
        <fullName evidence="1">Uncharacterized protein</fullName>
    </submittedName>
</protein>
<evidence type="ECO:0000313" key="2">
    <source>
        <dbReference type="Proteomes" id="UP001558652"/>
    </source>
</evidence>
<dbReference type="EMBL" id="JBFDAA010000011">
    <property type="protein sequence ID" value="KAL1123697.1"/>
    <property type="molecule type" value="Genomic_DNA"/>
</dbReference>
<accession>A0ABD0YMN8</accession>
<gene>
    <name evidence="1" type="ORF">AAG570_001470</name>
</gene>
<evidence type="ECO:0000313" key="1">
    <source>
        <dbReference type="EMBL" id="KAL1123697.1"/>
    </source>
</evidence>
<proteinExistence type="predicted"/>
<keyword evidence="2" id="KW-1185">Reference proteome</keyword>
<dbReference type="Proteomes" id="UP001558652">
    <property type="component" value="Unassembled WGS sequence"/>
</dbReference>
<dbReference type="AlphaFoldDB" id="A0ABD0YMN8"/>
<name>A0ABD0YMN8_9HEMI</name>
<comment type="caution">
    <text evidence="1">The sequence shown here is derived from an EMBL/GenBank/DDBJ whole genome shotgun (WGS) entry which is preliminary data.</text>
</comment>
<organism evidence="1 2">
    <name type="scientific">Ranatra chinensis</name>
    <dbReference type="NCBI Taxonomy" id="642074"/>
    <lineage>
        <taxon>Eukaryota</taxon>
        <taxon>Metazoa</taxon>
        <taxon>Ecdysozoa</taxon>
        <taxon>Arthropoda</taxon>
        <taxon>Hexapoda</taxon>
        <taxon>Insecta</taxon>
        <taxon>Pterygota</taxon>
        <taxon>Neoptera</taxon>
        <taxon>Paraneoptera</taxon>
        <taxon>Hemiptera</taxon>
        <taxon>Heteroptera</taxon>
        <taxon>Panheteroptera</taxon>
        <taxon>Nepomorpha</taxon>
        <taxon>Nepidae</taxon>
        <taxon>Ranatrinae</taxon>
        <taxon>Ranatra</taxon>
    </lineage>
</organism>
<reference evidence="1 2" key="1">
    <citation type="submission" date="2024-07" db="EMBL/GenBank/DDBJ databases">
        <title>Chromosome-level genome assembly of the water stick insect Ranatra chinensis (Heteroptera: Nepidae).</title>
        <authorList>
            <person name="Liu X."/>
        </authorList>
    </citation>
    <scope>NUCLEOTIDE SEQUENCE [LARGE SCALE GENOMIC DNA]</scope>
    <source>
        <strain evidence="1">Cailab_2021Rc</strain>
        <tissue evidence="1">Muscle</tissue>
    </source>
</reference>
<sequence length="169" mass="18845">MCSFVPLTYGRNAVLTDGGKSSPGIVNSLVTRGLRLSDENSWKEEKKTLFPALTSNGYEEKDIRKAIHRHEYAMAPHTPRDRVPDSPSMRTAFLPYVKGTTDRILQSCPISESADGVPTDNVHANAGCRYSLKMLPAWEAKHRNSHSTQCGLLRKTQYLLCEVAPRNKS</sequence>